<feature type="region of interest" description="Disordered" evidence="1">
    <location>
        <begin position="70"/>
        <end position="102"/>
    </location>
</feature>
<proteinExistence type="predicted"/>
<protein>
    <submittedName>
        <fullName evidence="2">Uncharacterized protein</fullName>
    </submittedName>
</protein>
<evidence type="ECO:0000313" key="2">
    <source>
        <dbReference type="EMBL" id="KAI7814236.1"/>
    </source>
</evidence>
<gene>
    <name evidence="2" type="ORF">IRJ41_010745</name>
</gene>
<evidence type="ECO:0000313" key="3">
    <source>
        <dbReference type="Proteomes" id="UP001059041"/>
    </source>
</evidence>
<organism evidence="2 3">
    <name type="scientific">Triplophysa rosa</name>
    <name type="common">Cave loach</name>
    <dbReference type="NCBI Taxonomy" id="992332"/>
    <lineage>
        <taxon>Eukaryota</taxon>
        <taxon>Metazoa</taxon>
        <taxon>Chordata</taxon>
        <taxon>Craniata</taxon>
        <taxon>Vertebrata</taxon>
        <taxon>Euteleostomi</taxon>
        <taxon>Actinopterygii</taxon>
        <taxon>Neopterygii</taxon>
        <taxon>Teleostei</taxon>
        <taxon>Ostariophysi</taxon>
        <taxon>Cypriniformes</taxon>
        <taxon>Nemacheilidae</taxon>
        <taxon>Triplophysa</taxon>
    </lineage>
</organism>
<keyword evidence="3" id="KW-1185">Reference proteome</keyword>
<dbReference type="AlphaFoldDB" id="A0A9W7X5C7"/>
<dbReference type="EMBL" id="JAFHDT010000001">
    <property type="protein sequence ID" value="KAI7814236.1"/>
    <property type="molecule type" value="Genomic_DNA"/>
</dbReference>
<accession>A0A9W7X5C7</accession>
<name>A0A9W7X5C7_TRIRA</name>
<evidence type="ECO:0000256" key="1">
    <source>
        <dbReference type="SAM" id="MobiDB-lite"/>
    </source>
</evidence>
<reference evidence="2" key="1">
    <citation type="submission" date="2021-02" db="EMBL/GenBank/DDBJ databases">
        <title>Comparative genomics reveals that relaxation of natural selection precedes convergent phenotypic evolution of cavefish.</title>
        <authorList>
            <person name="Peng Z."/>
        </authorList>
    </citation>
    <scope>NUCLEOTIDE SEQUENCE</scope>
    <source>
        <tissue evidence="2">Muscle</tissue>
    </source>
</reference>
<comment type="caution">
    <text evidence="2">The sequence shown here is derived from an EMBL/GenBank/DDBJ whole genome shotgun (WGS) entry which is preliminary data.</text>
</comment>
<sequence length="102" mass="11110">MTLSVSVSVCVCPCQMLFLEGPRSTGVQKQQFCDTGCCGLCWDWGIWQAFWVALKDSGRRTEQRLERVIGGKVPDSRGPEAAEAGDTCQHRDSVSSLSAPSL</sequence>
<feature type="compositionally biased region" description="Basic and acidic residues" evidence="1">
    <location>
        <begin position="70"/>
        <end position="80"/>
    </location>
</feature>
<dbReference type="Proteomes" id="UP001059041">
    <property type="component" value="Linkage Group LG1"/>
</dbReference>